<dbReference type="InterPro" id="IPR005094">
    <property type="entry name" value="Endonuclease_MobA/VirD2"/>
</dbReference>
<gene>
    <name evidence="2" type="ORF">CPT03_03210</name>
</gene>
<evidence type="ECO:0000259" key="1">
    <source>
        <dbReference type="Pfam" id="PF03432"/>
    </source>
</evidence>
<sequence>MVAKITTGKSIRGMLHYNENKVTAGEACLILSSGFAVDIDQLNFNQKLQRFQHLTELKPNVKTNAVHISLNFHSSEKLDNLKLQQIANRYMESIGFGDQPFLVYRHDDAAHQHLHITTTNITANGVRIDLHDIGKRLSELARKEIEIEYGLVKAESKQAKQEAGIKPADLEKAYYGTLPTKRAISNVVTAVTRDYKFTSLAEYNAILKCFNVVAFRGAEHTAMFEKKGLMFSMLDKKGNQVGVPIKSSAFYSKPTLRNLEKKFEANVEKRKGFKDDLKVRIDKIIGNRAGISKKAFEEGAKELGIEVSYRENAAGPIFGITFVDHINKVVFNGSDLGKAHSAKAITGRFTAKDIGLKPEHKTELKTGKSTRMIKYQRGESVFILPKTPKLIELVLAKTSAESGIKIPKRRKKRKKKQRITQELNL</sequence>
<dbReference type="Pfam" id="PF03432">
    <property type="entry name" value="Relaxase"/>
    <property type="match status" value="1"/>
</dbReference>
<evidence type="ECO:0000313" key="2">
    <source>
        <dbReference type="EMBL" id="ATP55539.1"/>
    </source>
</evidence>
<evidence type="ECO:0000313" key="3">
    <source>
        <dbReference type="Proteomes" id="UP000223749"/>
    </source>
</evidence>
<proteinExistence type="predicted"/>
<dbReference type="EMBL" id="CP024091">
    <property type="protein sequence ID" value="ATP55539.1"/>
    <property type="molecule type" value="Genomic_DNA"/>
</dbReference>
<accession>A0A2D1U1R8</accession>
<dbReference type="AlphaFoldDB" id="A0A2D1U1R8"/>
<reference evidence="2 3" key="1">
    <citation type="submission" date="2017-10" db="EMBL/GenBank/DDBJ databases">
        <title>Whole genome of Pedobacter ginsengisoli T01R-27 isolated from tomato rhizosphere.</title>
        <authorList>
            <person name="Weon H.-Y."/>
            <person name="Lee S.A."/>
            <person name="Sang M.K."/>
            <person name="Song J."/>
        </authorList>
    </citation>
    <scope>NUCLEOTIDE SEQUENCE [LARGE SCALE GENOMIC DNA]</scope>
    <source>
        <strain evidence="2 3">T01R-27</strain>
    </source>
</reference>
<dbReference type="OrthoDB" id="915634at2"/>
<keyword evidence="3" id="KW-1185">Reference proteome</keyword>
<dbReference type="KEGG" id="pgs:CPT03_03210"/>
<dbReference type="Proteomes" id="UP000223749">
    <property type="component" value="Chromosome"/>
</dbReference>
<dbReference type="RefSeq" id="WP_099437487.1">
    <property type="nucleotide sequence ID" value="NZ_CP024091.1"/>
</dbReference>
<feature type="domain" description="MobA/VirD2-like nuclease" evidence="1">
    <location>
        <begin position="17"/>
        <end position="151"/>
    </location>
</feature>
<name>A0A2D1U1R8_9SPHI</name>
<organism evidence="2 3">
    <name type="scientific">Pedobacter ginsengisoli</name>
    <dbReference type="NCBI Taxonomy" id="363852"/>
    <lineage>
        <taxon>Bacteria</taxon>
        <taxon>Pseudomonadati</taxon>
        <taxon>Bacteroidota</taxon>
        <taxon>Sphingobacteriia</taxon>
        <taxon>Sphingobacteriales</taxon>
        <taxon>Sphingobacteriaceae</taxon>
        <taxon>Pedobacter</taxon>
    </lineage>
</organism>
<protein>
    <submittedName>
        <fullName evidence="2">Relaxase</fullName>
    </submittedName>
</protein>